<keyword evidence="2" id="KW-1185">Reference proteome</keyword>
<gene>
    <name evidence="1" type="ORF">JQX08_08605</name>
</gene>
<comment type="caution">
    <text evidence="1">The sequence shown here is derived from an EMBL/GenBank/DDBJ whole genome shotgun (WGS) entry which is preliminary data.</text>
</comment>
<evidence type="ECO:0000313" key="1">
    <source>
        <dbReference type="EMBL" id="MBM7060769.1"/>
    </source>
</evidence>
<organism evidence="1 2">
    <name type="scientific">Zestomonas insulae</name>
    <dbReference type="NCBI Taxonomy" id="2809017"/>
    <lineage>
        <taxon>Bacteria</taxon>
        <taxon>Pseudomonadati</taxon>
        <taxon>Pseudomonadota</taxon>
        <taxon>Gammaproteobacteria</taxon>
        <taxon>Pseudomonadales</taxon>
        <taxon>Pseudomonadaceae</taxon>
        <taxon>Zestomonas</taxon>
    </lineage>
</organism>
<accession>A0ABS2ICD1</accession>
<protein>
    <recommendedName>
        <fullName evidence="3">Response regulatory domain-containing protein</fullName>
    </recommendedName>
</protein>
<evidence type="ECO:0000313" key="2">
    <source>
        <dbReference type="Proteomes" id="UP000717995"/>
    </source>
</evidence>
<evidence type="ECO:0008006" key="3">
    <source>
        <dbReference type="Google" id="ProtNLM"/>
    </source>
</evidence>
<dbReference type="RefSeq" id="WP_205347956.1">
    <property type="nucleotide sequence ID" value="NZ_JAFEUP010000002.1"/>
</dbReference>
<name>A0ABS2ICD1_9GAMM</name>
<dbReference type="Proteomes" id="UP000717995">
    <property type="component" value="Unassembled WGS sequence"/>
</dbReference>
<dbReference type="EMBL" id="JAFEUP010000002">
    <property type="protein sequence ID" value="MBM7060769.1"/>
    <property type="molecule type" value="Genomic_DNA"/>
</dbReference>
<sequence length="134" mass="15009">MRLLIIENNPFISHDAQVKANELGVYSLQICDSVEDAQHHAAHSSLGYDLALVRQDEDPFSDLLNLEALYHKGRADHVALMGNYSAHQRKALMRAALARKLPLLAIIPLPLSQDDLFDTLQRIPGIARFAAQDW</sequence>
<proteinExistence type="predicted"/>
<reference evidence="1 2" key="1">
    <citation type="submission" date="2021-02" db="EMBL/GenBank/DDBJ databases">
        <authorList>
            <person name="Lee D.-H."/>
        </authorList>
    </citation>
    <scope>NUCLEOTIDE SEQUENCE [LARGE SCALE GENOMIC DNA]</scope>
    <source>
        <strain evidence="1 2">UL073</strain>
    </source>
</reference>